<protein>
    <recommendedName>
        <fullName evidence="4">RRM domain-containing protein</fullName>
    </recommendedName>
</protein>
<proteinExistence type="predicted"/>
<feature type="region of interest" description="Disordered" evidence="1">
    <location>
        <begin position="1"/>
        <end position="190"/>
    </location>
</feature>
<sequence length="1050" mass="112770">MDRDAMRGMGSEAGESLTTTASSHIPANDGRPRSGTNEEMASGGGGIQATIVLASRKPLADISNRGGGGVVQDSPSAGGKNGKVTTQAGNPNQQMRHVRRLHHNDSSGINRGNEENKEDSPGFAVSGRQLDPFCIPHSQLLPQPTRFPKPRRPWIQYAKDETPGEQEEAYSPQFAGRSSSSSDHGDLRRLVAMSCPESPQQVGGPRQIAPEPVVYSHYCNSTTGTAPTTTAAAPKPPAPSQLQTLPPGQRPLPSPPALRPHWQESRYQGPPQDLWHQNHEHQHKQFHQYQNRYDWSQPANEFPSSTGYNSGYQLTGTTGGGAGAGQRPSPWNHHPQTPAGGGHPGAPSPNAPAEQKSGVPSRRMPTPDGPVSLPRPQRHENEKNGVAPAPHPQTRLTQPRGAGTEEKQYSFQRSKMLVDKLRAQQREQEKLQQRRARRGQGAWGNPPMGSFGIPNGQREQGANTPDRLQPHNSAVGTYGGYGGGNDHRSGYLSVGGGPSSLENKVITIPSPSMAKGSGASAPAPPYCAAPSLQPPPPSFLLQNPLPHTTPSASPSTNQSQSQSQSQSHTSPFTRRPLVPSHPTPTATATAAANKYLQRPTNISYTPVNNPNYRGDNTLQANQSASIPQEQSCSLWIIGMPPTLTFRQLFDSIRNIGRIYAAVVNQPNEKHATCAVKLVFFELAAAERFLGRFGRGGSVGGFPVVTSSVGTDDDDDDDDVVVVAAASGNGGGSAIASTNWRTRQHGQQARNHERRTQGEEVARMAALAPQQQQQQQQQQQRPAPNPTVLAGYRGKVMRNNILVAESPQPPYVTRCVLVCGPEEEVSARRLHGWLAGKFLFQLECLIDHGSRSEGPSSGPRASLVSGVGMGAGSRDRSWGEKREEEEEKEEEDEEDEEDEEEEEEGQGKEKAGVRMYRMIEFRFSCWRSQAQWGWKNLRQLEHKGVRTRYARDPCDYFGGGEGGGLEDGEDGCGNGHGYGPDAGAGAGALGGQAACGGGGGGGGGASSFGARDDGDVAPTGIVPRGEKWEGFGAWDRCLRRKCDCLRQDGGF</sequence>
<feature type="compositionally biased region" description="Polar residues" evidence="1">
    <location>
        <begin position="287"/>
        <end position="314"/>
    </location>
</feature>
<reference evidence="2" key="1">
    <citation type="submission" date="2022-07" db="EMBL/GenBank/DDBJ databases">
        <title>Draft genome sequence of Zalerion maritima ATCC 34329, a (micro)plastics degrading marine fungus.</title>
        <authorList>
            <person name="Paco A."/>
            <person name="Goncalves M.F.M."/>
            <person name="Rocha-Santos T.A.P."/>
            <person name="Alves A."/>
        </authorList>
    </citation>
    <scope>NUCLEOTIDE SEQUENCE</scope>
    <source>
        <strain evidence="2">ATCC 34329</strain>
    </source>
</reference>
<keyword evidence="3" id="KW-1185">Reference proteome</keyword>
<feature type="compositionally biased region" description="Low complexity" evidence="1">
    <location>
        <begin position="222"/>
        <end position="233"/>
    </location>
</feature>
<dbReference type="AlphaFoldDB" id="A0AAD5WRV2"/>
<feature type="region of interest" description="Disordered" evidence="1">
    <location>
        <begin position="1000"/>
        <end position="1024"/>
    </location>
</feature>
<feature type="compositionally biased region" description="Basic and acidic residues" evidence="1">
    <location>
        <begin position="749"/>
        <end position="761"/>
    </location>
</feature>
<feature type="region of interest" description="Disordered" evidence="1">
    <location>
        <begin position="512"/>
        <end position="585"/>
    </location>
</feature>
<feature type="region of interest" description="Disordered" evidence="1">
    <location>
        <begin position="731"/>
        <end position="789"/>
    </location>
</feature>
<feature type="compositionally biased region" description="Polar residues" evidence="1">
    <location>
        <begin position="738"/>
        <end position="748"/>
    </location>
</feature>
<feature type="compositionally biased region" description="Acidic residues" evidence="1">
    <location>
        <begin position="882"/>
        <end position="903"/>
    </location>
</feature>
<evidence type="ECO:0000256" key="1">
    <source>
        <dbReference type="SAM" id="MobiDB-lite"/>
    </source>
</evidence>
<dbReference type="Proteomes" id="UP001201980">
    <property type="component" value="Unassembled WGS sequence"/>
</dbReference>
<accession>A0AAD5WRV2</accession>
<feature type="compositionally biased region" description="Polar residues" evidence="1">
    <location>
        <begin position="16"/>
        <end position="25"/>
    </location>
</feature>
<evidence type="ECO:0008006" key="4">
    <source>
        <dbReference type="Google" id="ProtNLM"/>
    </source>
</evidence>
<feature type="region of interest" description="Disordered" evidence="1">
    <location>
        <begin position="219"/>
        <end position="482"/>
    </location>
</feature>
<feature type="compositionally biased region" description="Pro residues" evidence="1">
    <location>
        <begin position="248"/>
        <end position="258"/>
    </location>
</feature>
<feature type="compositionally biased region" description="Low complexity" evidence="1">
    <location>
        <begin position="512"/>
        <end position="521"/>
    </location>
</feature>
<feature type="compositionally biased region" description="Pro residues" evidence="1">
    <location>
        <begin position="522"/>
        <end position="538"/>
    </location>
</feature>
<comment type="caution">
    <text evidence="2">The sequence shown here is derived from an EMBL/GenBank/DDBJ whole genome shotgun (WGS) entry which is preliminary data.</text>
</comment>
<feature type="region of interest" description="Disordered" evidence="1">
    <location>
        <begin position="849"/>
        <end position="909"/>
    </location>
</feature>
<feature type="compositionally biased region" description="Polar residues" evidence="1">
    <location>
        <begin position="83"/>
        <end position="95"/>
    </location>
</feature>
<feature type="compositionally biased region" description="Basic and acidic residues" evidence="1">
    <location>
        <begin position="416"/>
        <end position="432"/>
    </location>
</feature>
<evidence type="ECO:0000313" key="2">
    <source>
        <dbReference type="EMBL" id="KAJ2902267.1"/>
    </source>
</evidence>
<feature type="compositionally biased region" description="Basic and acidic residues" evidence="1">
    <location>
        <begin position="872"/>
        <end position="881"/>
    </location>
</feature>
<evidence type="ECO:0000313" key="3">
    <source>
        <dbReference type="Proteomes" id="UP001201980"/>
    </source>
</evidence>
<organism evidence="2 3">
    <name type="scientific">Zalerion maritima</name>
    <dbReference type="NCBI Taxonomy" id="339359"/>
    <lineage>
        <taxon>Eukaryota</taxon>
        <taxon>Fungi</taxon>
        <taxon>Dikarya</taxon>
        <taxon>Ascomycota</taxon>
        <taxon>Pezizomycotina</taxon>
        <taxon>Sordariomycetes</taxon>
        <taxon>Lulworthiomycetidae</taxon>
        <taxon>Lulworthiales</taxon>
        <taxon>Lulworthiaceae</taxon>
        <taxon>Zalerion</taxon>
    </lineage>
</organism>
<name>A0AAD5WRV2_9PEZI</name>
<feature type="compositionally biased region" description="Low complexity" evidence="1">
    <location>
        <begin position="769"/>
        <end position="779"/>
    </location>
</feature>
<gene>
    <name evidence="2" type="ORF">MKZ38_000808</name>
</gene>
<feature type="compositionally biased region" description="Low complexity" evidence="1">
    <location>
        <begin position="539"/>
        <end position="573"/>
    </location>
</feature>
<feature type="compositionally biased region" description="Low complexity" evidence="1">
    <location>
        <begin position="851"/>
        <end position="861"/>
    </location>
</feature>
<dbReference type="EMBL" id="JAKWBI020000118">
    <property type="protein sequence ID" value="KAJ2902267.1"/>
    <property type="molecule type" value="Genomic_DNA"/>
</dbReference>